<reference evidence="2" key="1">
    <citation type="submission" date="2008-12" db="EMBL/GenBank/DDBJ databases">
        <title>Complete sequence of Chloroflexus aggregans DSM 9485.</title>
        <authorList>
            <consortium name="US DOE Joint Genome Institute"/>
            <person name="Lucas S."/>
            <person name="Copeland A."/>
            <person name="Lapidus A."/>
            <person name="Glavina del Rio T."/>
            <person name="Dalin E."/>
            <person name="Tice H."/>
            <person name="Pitluck S."/>
            <person name="Foster B."/>
            <person name="Larimer F."/>
            <person name="Land M."/>
            <person name="Hauser L."/>
            <person name="Kyrpides N."/>
            <person name="Mikhailova N."/>
            <person name="Bryant D."/>
            <person name="Richardson P."/>
        </authorList>
    </citation>
    <scope>NUCLEOTIDE SEQUENCE</scope>
    <source>
        <strain evidence="2">DSM 9485</strain>
    </source>
</reference>
<dbReference type="Proteomes" id="UP000002508">
    <property type="component" value="Chromosome"/>
</dbReference>
<dbReference type="SUPFAM" id="SSF53756">
    <property type="entry name" value="UDP-Glycosyltransferase/glycogen phosphorylase"/>
    <property type="match status" value="1"/>
</dbReference>
<dbReference type="EMBL" id="CP001337">
    <property type="protein sequence ID" value="ACL23304.1"/>
    <property type="molecule type" value="Genomic_DNA"/>
</dbReference>
<feature type="region of interest" description="Disordered" evidence="1">
    <location>
        <begin position="47"/>
        <end position="66"/>
    </location>
</feature>
<accession>B8G300</accession>
<dbReference type="HOGENOM" id="CLU_1188247_0_0_0"/>
<dbReference type="AlphaFoldDB" id="B8G300"/>
<organism evidence="2 3">
    <name type="scientific">Chloroflexus aggregans (strain MD-66 / DSM 9485)</name>
    <dbReference type="NCBI Taxonomy" id="326427"/>
    <lineage>
        <taxon>Bacteria</taxon>
        <taxon>Bacillati</taxon>
        <taxon>Chloroflexota</taxon>
        <taxon>Chloroflexia</taxon>
        <taxon>Chloroflexales</taxon>
        <taxon>Chloroflexineae</taxon>
        <taxon>Chloroflexaceae</taxon>
        <taxon>Chloroflexus</taxon>
    </lineage>
</organism>
<proteinExistence type="predicted"/>
<dbReference type="eggNOG" id="COG0438">
    <property type="taxonomic scope" value="Bacteria"/>
</dbReference>
<evidence type="ECO:0008006" key="4">
    <source>
        <dbReference type="Google" id="ProtNLM"/>
    </source>
</evidence>
<name>B8G300_CHLAD</name>
<keyword evidence="3" id="KW-1185">Reference proteome</keyword>
<dbReference type="STRING" id="326427.Cagg_0358"/>
<evidence type="ECO:0000313" key="3">
    <source>
        <dbReference type="Proteomes" id="UP000002508"/>
    </source>
</evidence>
<evidence type="ECO:0000256" key="1">
    <source>
        <dbReference type="SAM" id="MobiDB-lite"/>
    </source>
</evidence>
<protein>
    <recommendedName>
        <fullName evidence="4">Glycosyl transferase family 1 domain-containing protein</fullName>
    </recommendedName>
</protein>
<sequence>MLISGSVTRPAIRLLAATIPHTRKQRCSRGYCTRSLAYRQRLITNARSAPDGTNGAGRARVHPPTPHGTLALHQWQEGGEGIGRARLGSQLRYEAVVIPMRIGDGSRLKLLEALAMAAPVVSTTMGAEGIPGLRDGEHLLLADAPAAMAAAVNRLVTDRPFAQQLGQAGRTFVCAGYDWARKRRLYAIGLPLSGNVLWVCCAPAAVTTLPPQRSNTAAVPLACDAARRLLYYP</sequence>
<dbReference type="KEGG" id="cag:Cagg_0358"/>
<dbReference type="Gene3D" id="3.40.50.2000">
    <property type="entry name" value="Glycogen Phosphorylase B"/>
    <property type="match status" value="1"/>
</dbReference>
<gene>
    <name evidence="2" type="ordered locus">Cagg_0358</name>
</gene>
<dbReference type="Pfam" id="PF13692">
    <property type="entry name" value="Glyco_trans_1_4"/>
    <property type="match status" value="1"/>
</dbReference>
<evidence type="ECO:0000313" key="2">
    <source>
        <dbReference type="EMBL" id="ACL23304.1"/>
    </source>
</evidence>